<dbReference type="EMBL" id="MU807624">
    <property type="protein sequence ID" value="KAJ3831278.1"/>
    <property type="molecule type" value="Genomic_DNA"/>
</dbReference>
<evidence type="ECO:0000313" key="1">
    <source>
        <dbReference type="EMBL" id="KAJ3831278.1"/>
    </source>
</evidence>
<organism evidence="1 2">
    <name type="scientific">Lentinula raphanica</name>
    <dbReference type="NCBI Taxonomy" id="153919"/>
    <lineage>
        <taxon>Eukaryota</taxon>
        <taxon>Fungi</taxon>
        <taxon>Dikarya</taxon>
        <taxon>Basidiomycota</taxon>
        <taxon>Agaricomycotina</taxon>
        <taxon>Agaricomycetes</taxon>
        <taxon>Agaricomycetidae</taxon>
        <taxon>Agaricales</taxon>
        <taxon>Marasmiineae</taxon>
        <taxon>Omphalotaceae</taxon>
        <taxon>Lentinula</taxon>
    </lineage>
</organism>
<dbReference type="AlphaFoldDB" id="A0AA38NV89"/>
<evidence type="ECO:0000313" key="2">
    <source>
        <dbReference type="Proteomes" id="UP001163846"/>
    </source>
</evidence>
<comment type="caution">
    <text evidence="1">The sequence shown here is derived from an EMBL/GenBank/DDBJ whole genome shotgun (WGS) entry which is preliminary data.</text>
</comment>
<reference evidence="1" key="1">
    <citation type="submission" date="2022-08" db="EMBL/GenBank/DDBJ databases">
        <authorList>
            <consortium name="DOE Joint Genome Institute"/>
            <person name="Min B."/>
            <person name="Riley R."/>
            <person name="Sierra-Patev S."/>
            <person name="Naranjo-Ortiz M."/>
            <person name="Looney B."/>
            <person name="Konkel Z."/>
            <person name="Slot J.C."/>
            <person name="Sakamoto Y."/>
            <person name="Steenwyk J.L."/>
            <person name="Rokas A."/>
            <person name="Carro J."/>
            <person name="Camarero S."/>
            <person name="Ferreira P."/>
            <person name="Molpeceres G."/>
            <person name="Ruiz-Duenas F.J."/>
            <person name="Serrano A."/>
            <person name="Henrissat B."/>
            <person name="Drula E."/>
            <person name="Hughes K.W."/>
            <person name="Mata J.L."/>
            <person name="Ishikawa N.K."/>
            <person name="Vargas-Isla R."/>
            <person name="Ushijima S."/>
            <person name="Smith C.A."/>
            <person name="Ahrendt S."/>
            <person name="Andreopoulos W."/>
            <person name="He G."/>
            <person name="Labutti K."/>
            <person name="Lipzen A."/>
            <person name="Ng V."/>
            <person name="Sandor L."/>
            <person name="Barry K."/>
            <person name="Martinez A.T."/>
            <person name="Xiao Y."/>
            <person name="Gibbons J.G."/>
            <person name="Terashima K."/>
            <person name="Hibbett D.S."/>
            <person name="Grigoriev I.V."/>
        </authorList>
    </citation>
    <scope>NUCLEOTIDE SEQUENCE</scope>
    <source>
        <strain evidence="1">TFB9207</strain>
    </source>
</reference>
<accession>A0AA38NV89</accession>
<protein>
    <submittedName>
        <fullName evidence="1">Uncharacterized protein</fullName>
    </submittedName>
</protein>
<gene>
    <name evidence="1" type="ORF">F5878DRAFT_676545</name>
</gene>
<name>A0AA38NV89_9AGAR</name>
<sequence length="271" mass="30660">MLGPPELTPAEQVEYNNTKFPLTHKTAMILDLANPSMIPEWVWFCLNTFQATEVTSEKVKMQKIFSWMTLQTKQALEHLPSAQEGKENADWFLRSLCERFPASLGRPGMGSKNTLLQIVQNYAPLGVRDGDRVLGYCLLMEVEANKLLKPPPAIGNTEMVSLFLSAFDDELQKAVNRKVQQQVPAFHIEKCWVDDPYLFLEYNEAAEVVARHPPLELLYRTVTSWDASVVFNAKTHSREGVYVLIGGPPVIKEEVPDLSHFFRSTSKPTPP</sequence>
<dbReference type="Proteomes" id="UP001163846">
    <property type="component" value="Unassembled WGS sequence"/>
</dbReference>
<keyword evidence="2" id="KW-1185">Reference proteome</keyword>
<proteinExistence type="predicted"/>